<keyword evidence="2" id="KW-1185">Reference proteome</keyword>
<accession>A0A248K997</accession>
<dbReference type="AlphaFoldDB" id="A0A248K997"/>
<dbReference type="Proteomes" id="UP000197991">
    <property type="component" value="Chromosome"/>
</dbReference>
<proteinExistence type="predicted"/>
<dbReference type="InterPro" id="IPR057002">
    <property type="entry name" value="YdgV"/>
</dbReference>
<protein>
    <submittedName>
        <fullName evidence="1">Uncharacterized protein</fullName>
    </submittedName>
</protein>
<dbReference type="OrthoDB" id="6608852at2"/>
<evidence type="ECO:0000313" key="2">
    <source>
        <dbReference type="Proteomes" id="UP000197991"/>
    </source>
</evidence>
<name>A0A248K997_SALBN</name>
<gene>
    <name evidence="1" type="ORF">LFZ56_11390</name>
</gene>
<reference evidence="1 2" key="1">
    <citation type="submission" date="2017-06" db="EMBL/GenBank/DDBJ databases">
        <title>Salmonella reference genomes for public health.</title>
        <authorList>
            <person name="Robertson J."/>
            <person name="Yoshida C."/>
            <person name="Gurnik S."/>
            <person name="Nash J."/>
        </authorList>
    </citation>
    <scope>NUCLEOTIDE SEQUENCE [LARGE SCALE GENOMIC DNA]</scope>
    <source>
        <strain evidence="1 2">SA19983605</strain>
    </source>
</reference>
<dbReference type="Pfam" id="PF23502">
    <property type="entry name" value="YdgV"/>
    <property type="match status" value="1"/>
</dbReference>
<organism evidence="1 2">
    <name type="scientific">Salmonella bongori serovar 66:z41:- str. SA19983605</name>
    <dbReference type="NCBI Taxonomy" id="1243617"/>
    <lineage>
        <taxon>Bacteria</taxon>
        <taxon>Pseudomonadati</taxon>
        <taxon>Pseudomonadota</taxon>
        <taxon>Gammaproteobacteria</taxon>
        <taxon>Enterobacterales</taxon>
        <taxon>Enterobacteriaceae</taxon>
        <taxon>Salmonella</taxon>
    </lineage>
</organism>
<evidence type="ECO:0000313" key="1">
    <source>
        <dbReference type="EMBL" id="ASG54833.1"/>
    </source>
</evidence>
<sequence length="56" mass="6593">MFNYRGQLSSAMTRSNTADNCNIMDNMFRAFSFTHTYRHTTSFSLLIGEQHWRNAL</sequence>
<dbReference type="EMBL" id="CP022120">
    <property type="protein sequence ID" value="ASG54833.1"/>
    <property type="molecule type" value="Genomic_DNA"/>
</dbReference>